<reference evidence="2" key="1">
    <citation type="submission" date="2016-05" db="EMBL/GenBank/DDBJ databases">
        <title>Comparative genomics of biotechnologically important yeasts.</title>
        <authorList>
            <consortium name="DOE Joint Genome Institute"/>
            <person name="Riley R."/>
            <person name="Haridas S."/>
            <person name="Wolfe K.H."/>
            <person name="Lopes M.R."/>
            <person name="Hittinger C.T."/>
            <person name="Goker M."/>
            <person name="Salamov A."/>
            <person name="Wisecaver J."/>
            <person name="Long T.M."/>
            <person name="Aerts A.L."/>
            <person name="Barry K."/>
            <person name="Choi C."/>
            <person name="Clum A."/>
            <person name="Coughlan A.Y."/>
            <person name="Deshpande S."/>
            <person name="Douglass A.P."/>
            <person name="Hanson S.J."/>
            <person name="Klenk H.-P."/>
            <person name="Labutti K."/>
            <person name="Lapidus A."/>
            <person name="Lindquist E."/>
            <person name="Lipzen A."/>
            <person name="Meier-Kolthoff J.P."/>
            <person name="Ohm R.A."/>
            <person name="Otillar R.P."/>
            <person name="Pangilinan J."/>
            <person name="Peng Y."/>
            <person name="Rokas A."/>
            <person name="Rosa C.A."/>
            <person name="Scheuner C."/>
            <person name="Sibirny A.A."/>
            <person name="Slot J.C."/>
            <person name="Stielow J.B."/>
            <person name="Sun H."/>
            <person name="Kurtzman C.P."/>
            <person name="Blackwell M."/>
            <person name="Grigoriev I.V."/>
            <person name="Jeffries T.W."/>
        </authorList>
    </citation>
    <scope>NUCLEOTIDE SEQUENCE [LARGE SCALE GENOMIC DNA]</scope>
    <source>
        <strain evidence="2">NRRL Y-1933</strain>
    </source>
</reference>
<gene>
    <name evidence="1" type="ORF">HYPBUDRAFT_207090</name>
</gene>
<keyword evidence="2" id="KW-1185">Reference proteome</keyword>
<name>A0A1E4RIE1_9ASCO</name>
<dbReference type="RefSeq" id="XP_020076104.1">
    <property type="nucleotide sequence ID" value="XM_020223051.1"/>
</dbReference>
<accession>A0A1E4RIE1</accession>
<dbReference type="GeneID" id="30997600"/>
<protein>
    <submittedName>
        <fullName evidence="1">Uncharacterized protein</fullName>
    </submittedName>
</protein>
<proteinExistence type="predicted"/>
<dbReference type="EMBL" id="KV454541">
    <property type="protein sequence ID" value="ODV67037.1"/>
    <property type="molecule type" value="Genomic_DNA"/>
</dbReference>
<dbReference type="AlphaFoldDB" id="A0A1E4RIE1"/>
<evidence type="ECO:0000313" key="1">
    <source>
        <dbReference type="EMBL" id="ODV67037.1"/>
    </source>
</evidence>
<organism evidence="1 2">
    <name type="scientific">Hyphopichia burtonii NRRL Y-1933</name>
    <dbReference type="NCBI Taxonomy" id="984485"/>
    <lineage>
        <taxon>Eukaryota</taxon>
        <taxon>Fungi</taxon>
        <taxon>Dikarya</taxon>
        <taxon>Ascomycota</taxon>
        <taxon>Saccharomycotina</taxon>
        <taxon>Pichiomycetes</taxon>
        <taxon>Debaryomycetaceae</taxon>
        <taxon>Hyphopichia</taxon>
    </lineage>
</organism>
<dbReference type="Proteomes" id="UP000095085">
    <property type="component" value="Unassembled WGS sequence"/>
</dbReference>
<sequence length="84" mass="9897">MYTESFTWENSSMNLDEKLQNCSKNNNHLWLLPHFQYLCRHQPPIQYSLQAIIAPAIHPKLGMAPYSGIFQLQFRGKYTILNKK</sequence>
<evidence type="ECO:0000313" key="2">
    <source>
        <dbReference type="Proteomes" id="UP000095085"/>
    </source>
</evidence>